<feature type="region of interest" description="Disordered" evidence="1">
    <location>
        <begin position="1"/>
        <end position="50"/>
    </location>
</feature>
<protein>
    <submittedName>
        <fullName evidence="2">Uncharacterized protein</fullName>
    </submittedName>
</protein>
<evidence type="ECO:0000256" key="1">
    <source>
        <dbReference type="SAM" id="MobiDB-lite"/>
    </source>
</evidence>
<organism evidence="2 3">
    <name type="scientific">Mycena pura</name>
    <dbReference type="NCBI Taxonomy" id="153505"/>
    <lineage>
        <taxon>Eukaryota</taxon>
        <taxon>Fungi</taxon>
        <taxon>Dikarya</taxon>
        <taxon>Basidiomycota</taxon>
        <taxon>Agaricomycotina</taxon>
        <taxon>Agaricomycetes</taxon>
        <taxon>Agaricomycetidae</taxon>
        <taxon>Agaricales</taxon>
        <taxon>Marasmiineae</taxon>
        <taxon>Mycenaceae</taxon>
        <taxon>Mycena</taxon>
    </lineage>
</organism>
<feature type="compositionally biased region" description="Polar residues" evidence="1">
    <location>
        <begin position="140"/>
        <end position="158"/>
    </location>
</feature>
<dbReference type="EMBL" id="JARJCW010000020">
    <property type="protein sequence ID" value="KAJ7213863.1"/>
    <property type="molecule type" value="Genomic_DNA"/>
</dbReference>
<dbReference type="AlphaFoldDB" id="A0AAD6YJ05"/>
<accession>A0AAD6YJ05</accession>
<name>A0AAD6YJ05_9AGAR</name>
<comment type="caution">
    <text evidence="2">The sequence shown here is derived from an EMBL/GenBank/DDBJ whole genome shotgun (WGS) entry which is preliminary data.</text>
</comment>
<dbReference type="Proteomes" id="UP001219525">
    <property type="component" value="Unassembled WGS sequence"/>
</dbReference>
<evidence type="ECO:0000313" key="3">
    <source>
        <dbReference type="Proteomes" id="UP001219525"/>
    </source>
</evidence>
<keyword evidence="3" id="KW-1185">Reference proteome</keyword>
<proteinExistence type="predicted"/>
<feature type="region of interest" description="Disordered" evidence="1">
    <location>
        <begin position="132"/>
        <end position="187"/>
    </location>
</feature>
<feature type="compositionally biased region" description="Polar residues" evidence="1">
    <location>
        <begin position="32"/>
        <end position="43"/>
    </location>
</feature>
<reference evidence="2" key="1">
    <citation type="submission" date="2023-03" db="EMBL/GenBank/DDBJ databases">
        <title>Massive genome expansion in bonnet fungi (Mycena s.s.) driven by repeated elements and novel gene families across ecological guilds.</title>
        <authorList>
            <consortium name="Lawrence Berkeley National Laboratory"/>
            <person name="Harder C.B."/>
            <person name="Miyauchi S."/>
            <person name="Viragh M."/>
            <person name="Kuo A."/>
            <person name="Thoen E."/>
            <person name="Andreopoulos B."/>
            <person name="Lu D."/>
            <person name="Skrede I."/>
            <person name="Drula E."/>
            <person name="Henrissat B."/>
            <person name="Morin E."/>
            <person name="Kohler A."/>
            <person name="Barry K."/>
            <person name="LaButti K."/>
            <person name="Morin E."/>
            <person name="Salamov A."/>
            <person name="Lipzen A."/>
            <person name="Mereny Z."/>
            <person name="Hegedus B."/>
            <person name="Baldrian P."/>
            <person name="Stursova M."/>
            <person name="Weitz H."/>
            <person name="Taylor A."/>
            <person name="Grigoriev I.V."/>
            <person name="Nagy L.G."/>
            <person name="Martin F."/>
            <person name="Kauserud H."/>
        </authorList>
    </citation>
    <scope>NUCLEOTIDE SEQUENCE</scope>
    <source>
        <strain evidence="2">9144</strain>
    </source>
</reference>
<sequence>MSHAQNHPEYADPVIREPSPASSVGSVYGPDQTASSDSESQIDQPAFERKWEDRLELRRATREEELADADPLFLRPPTALEERMLSERIVRNLRMKVEELEENELFEQTMLRGSQAGLEEYAMPKDIDPMMRSMMGYPSSDDSSVNATVTIGPWNQSTDRYEGDSTPSRTGGFAEQKRTKGKVKSRK</sequence>
<gene>
    <name evidence="2" type="ORF">GGX14DRAFT_360617</name>
</gene>
<evidence type="ECO:0000313" key="2">
    <source>
        <dbReference type="EMBL" id="KAJ7213863.1"/>
    </source>
</evidence>